<dbReference type="InterPro" id="IPR050113">
    <property type="entry name" value="Ub_conjugating_enzyme"/>
</dbReference>
<dbReference type="PROSITE" id="PS00183">
    <property type="entry name" value="UBC_1"/>
    <property type="match status" value="1"/>
</dbReference>
<keyword evidence="1" id="KW-0808">Transferase</keyword>
<name>A0A482WJ96_LAOST</name>
<dbReference type="SMART" id="SM00212">
    <property type="entry name" value="UBCc"/>
    <property type="match status" value="1"/>
</dbReference>
<evidence type="ECO:0000256" key="3">
    <source>
        <dbReference type="PROSITE-ProRule" id="PRU10133"/>
    </source>
</evidence>
<evidence type="ECO:0000259" key="6">
    <source>
        <dbReference type="PROSITE" id="PS50127"/>
    </source>
</evidence>
<feature type="active site" description="Glycyl thioester intermediate" evidence="3">
    <location>
        <position position="114"/>
    </location>
</feature>
<evidence type="ECO:0000256" key="5">
    <source>
        <dbReference type="SAM" id="MobiDB-lite"/>
    </source>
</evidence>
<dbReference type="CDD" id="cd23791">
    <property type="entry name" value="UBCc_UBE2C"/>
    <property type="match status" value="1"/>
</dbReference>
<dbReference type="Gene3D" id="3.10.110.10">
    <property type="entry name" value="Ubiquitin Conjugating Enzyme"/>
    <property type="match status" value="1"/>
</dbReference>
<dbReference type="Proteomes" id="UP000291343">
    <property type="component" value="Unassembled WGS sequence"/>
</dbReference>
<keyword evidence="8" id="KW-1185">Reference proteome</keyword>
<dbReference type="SMR" id="A0A482WJ96"/>
<dbReference type="AlphaFoldDB" id="A0A482WJ96"/>
<feature type="compositionally biased region" description="Polar residues" evidence="5">
    <location>
        <begin position="1"/>
        <end position="17"/>
    </location>
</feature>
<keyword evidence="4" id="KW-0547">Nucleotide-binding</keyword>
<dbReference type="InterPro" id="IPR023313">
    <property type="entry name" value="UBQ-conjugating_AS"/>
</dbReference>
<dbReference type="InterPro" id="IPR016135">
    <property type="entry name" value="UBQ-conjugating_enzyme/RWD"/>
</dbReference>
<evidence type="ECO:0000256" key="4">
    <source>
        <dbReference type="RuleBase" id="RU362109"/>
    </source>
</evidence>
<dbReference type="InParanoid" id="A0A482WJ96"/>
<feature type="region of interest" description="Disordered" evidence="5">
    <location>
        <begin position="1"/>
        <end position="29"/>
    </location>
</feature>
<dbReference type="GO" id="GO:0016740">
    <property type="term" value="F:transferase activity"/>
    <property type="evidence" value="ECO:0007669"/>
    <property type="project" value="UniProtKB-KW"/>
</dbReference>
<gene>
    <name evidence="7" type="ORF">LSTR_LSTR007651</name>
</gene>
<dbReference type="Pfam" id="PF00179">
    <property type="entry name" value="UQ_con"/>
    <property type="match status" value="1"/>
</dbReference>
<dbReference type="InterPro" id="IPR000608">
    <property type="entry name" value="UBC"/>
</dbReference>
<comment type="caution">
    <text evidence="7">The sequence shown here is derived from an EMBL/GenBank/DDBJ whole genome shotgun (WGS) entry which is preliminary data.</text>
</comment>
<dbReference type="SUPFAM" id="SSF54495">
    <property type="entry name" value="UBC-like"/>
    <property type="match status" value="1"/>
</dbReference>
<dbReference type="PANTHER" id="PTHR24067">
    <property type="entry name" value="UBIQUITIN-CONJUGATING ENZYME E2"/>
    <property type="match status" value="1"/>
</dbReference>
<dbReference type="STRING" id="195883.A0A482WJ96"/>
<evidence type="ECO:0000313" key="7">
    <source>
        <dbReference type="EMBL" id="RZF33306.1"/>
    </source>
</evidence>
<comment type="similarity">
    <text evidence="4">Belongs to the ubiquitin-conjugating enzyme family.</text>
</comment>
<keyword evidence="4" id="KW-0067">ATP-binding</keyword>
<organism evidence="7 8">
    <name type="scientific">Laodelphax striatellus</name>
    <name type="common">Small brown planthopper</name>
    <name type="synonym">Delphax striatella</name>
    <dbReference type="NCBI Taxonomy" id="195883"/>
    <lineage>
        <taxon>Eukaryota</taxon>
        <taxon>Metazoa</taxon>
        <taxon>Ecdysozoa</taxon>
        <taxon>Arthropoda</taxon>
        <taxon>Hexapoda</taxon>
        <taxon>Insecta</taxon>
        <taxon>Pterygota</taxon>
        <taxon>Neoptera</taxon>
        <taxon>Paraneoptera</taxon>
        <taxon>Hemiptera</taxon>
        <taxon>Auchenorrhyncha</taxon>
        <taxon>Fulgoroidea</taxon>
        <taxon>Delphacidae</taxon>
        <taxon>Criomorphinae</taxon>
        <taxon>Laodelphax</taxon>
    </lineage>
</organism>
<evidence type="ECO:0000313" key="8">
    <source>
        <dbReference type="Proteomes" id="UP000291343"/>
    </source>
</evidence>
<feature type="domain" description="UBC core" evidence="6">
    <location>
        <begin position="30"/>
        <end position="175"/>
    </location>
</feature>
<dbReference type="PROSITE" id="PS50127">
    <property type="entry name" value="UBC_2"/>
    <property type="match status" value="1"/>
</dbReference>
<dbReference type="OrthoDB" id="10253686at2759"/>
<reference evidence="7 8" key="1">
    <citation type="journal article" date="2017" name="Gigascience">
        <title>Genome sequence of the small brown planthopper, Laodelphax striatellus.</title>
        <authorList>
            <person name="Zhu J."/>
            <person name="Jiang F."/>
            <person name="Wang X."/>
            <person name="Yang P."/>
            <person name="Bao Y."/>
            <person name="Zhao W."/>
            <person name="Wang W."/>
            <person name="Lu H."/>
            <person name="Wang Q."/>
            <person name="Cui N."/>
            <person name="Li J."/>
            <person name="Chen X."/>
            <person name="Luo L."/>
            <person name="Yu J."/>
            <person name="Kang L."/>
            <person name="Cui F."/>
        </authorList>
    </citation>
    <scope>NUCLEOTIDE SEQUENCE [LARGE SCALE GENOMIC DNA]</scope>
    <source>
        <strain evidence="7">Lst14</strain>
    </source>
</reference>
<dbReference type="FunCoup" id="A0A482WJ96">
    <property type="interactions" value="812"/>
</dbReference>
<evidence type="ECO:0000256" key="1">
    <source>
        <dbReference type="ARBA" id="ARBA00022679"/>
    </source>
</evidence>
<dbReference type="GO" id="GO:0005524">
    <property type="term" value="F:ATP binding"/>
    <property type="evidence" value="ECO:0007669"/>
    <property type="project" value="UniProtKB-UniRule"/>
</dbReference>
<protein>
    <recommendedName>
        <fullName evidence="6">UBC core domain-containing protein</fullName>
    </recommendedName>
</protein>
<proteinExistence type="inferred from homology"/>
<dbReference type="EMBL" id="QKKF02034243">
    <property type="protein sequence ID" value="RZF33306.1"/>
    <property type="molecule type" value="Genomic_DNA"/>
</dbReference>
<keyword evidence="2 4" id="KW-0833">Ubl conjugation pathway</keyword>
<sequence length="178" mass="20294">MADQNINPFSQEPTTKTTPERRQLSQSNHAVSRRLQKELMTLMMNAEKGVSAFPEGENLFKWIATIIGPDGTVYEGITFKLSLEFLNNYPYVPPIVKFTSPCFHPNVDLTGNICLDILKEKWSALYDVRTVLLSLQSLLAEPNNDSPLNQTAAELWPNQTEFKVHMEKFMADMRKQNS</sequence>
<accession>A0A482WJ96</accession>
<evidence type="ECO:0000256" key="2">
    <source>
        <dbReference type="ARBA" id="ARBA00022786"/>
    </source>
</evidence>